<evidence type="ECO:0000313" key="3">
    <source>
        <dbReference type="Proteomes" id="UP000218418"/>
    </source>
</evidence>
<protein>
    <submittedName>
        <fullName evidence="2">Uncharacterized protein</fullName>
    </submittedName>
</protein>
<accession>A0A1Z4LYD7</accession>
<gene>
    <name evidence="2" type="ORF">NIES267_57710</name>
</gene>
<evidence type="ECO:0000256" key="1">
    <source>
        <dbReference type="SAM" id="Phobius"/>
    </source>
</evidence>
<feature type="transmembrane region" description="Helical" evidence="1">
    <location>
        <begin position="95"/>
        <end position="114"/>
    </location>
</feature>
<reference evidence="2 3" key="1">
    <citation type="submission" date="2017-06" db="EMBL/GenBank/DDBJ databases">
        <title>Genome sequencing of cyanobaciteial culture collection at National Institute for Environmental Studies (NIES).</title>
        <authorList>
            <person name="Hirose Y."/>
            <person name="Shimura Y."/>
            <person name="Fujisawa T."/>
            <person name="Nakamura Y."/>
            <person name="Kawachi M."/>
        </authorList>
    </citation>
    <scope>NUCLEOTIDE SEQUENCE [LARGE SCALE GENOMIC DNA]</scope>
    <source>
        <strain evidence="2 3">NIES-267</strain>
    </source>
</reference>
<feature type="transmembrane region" description="Helical" evidence="1">
    <location>
        <begin position="7"/>
        <end position="30"/>
    </location>
</feature>
<dbReference type="EMBL" id="AP018227">
    <property type="protein sequence ID" value="BAY86265.1"/>
    <property type="molecule type" value="Genomic_DNA"/>
</dbReference>
<sequence length="142" mass="16906">MNLKLVNVFAVSLITFAIVFPSLTVFGWVWEQHVEFVKTQQNVAIYKQITDSECSAYLLKTNSLINQDLSNLYLNSNETKINLSHLSANYQTQNLWRWFFLFVPFCIGTVIYFYDRYLVYRANIFQKQVEMLEKIWHQSLEQ</sequence>
<proteinExistence type="predicted"/>
<evidence type="ECO:0000313" key="2">
    <source>
        <dbReference type="EMBL" id="BAY86265.1"/>
    </source>
</evidence>
<organism evidence="2 3">
    <name type="scientific">Calothrix parasitica NIES-267</name>
    <dbReference type="NCBI Taxonomy" id="1973488"/>
    <lineage>
        <taxon>Bacteria</taxon>
        <taxon>Bacillati</taxon>
        <taxon>Cyanobacteriota</taxon>
        <taxon>Cyanophyceae</taxon>
        <taxon>Nostocales</taxon>
        <taxon>Calotrichaceae</taxon>
        <taxon>Calothrix</taxon>
    </lineage>
</organism>
<dbReference type="AlphaFoldDB" id="A0A1Z4LYD7"/>
<keyword evidence="1" id="KW-0812">Transmembrane</keyword>
<keyword evidence="1" id="KW-0472">Membrane</keyword>
<name>A0A1Z4LYD7_9CYAN</name>
<keyword evidence="3" id="KW-1185">Reference proteome</keyword>
<keyword evidence="1" id="KW-1133">Transmembrane helix</keyword>
<dbReference type="Proteomes" id="UP000218418">
    <property type="component" value="Chromosome"/>
</dbReference>